<feature type="domain" description="T-SNARE coiled-coil homology" evidence="2">
    <location>
        <begin position="139"/>
        <end position="201"/>
    </location>
</feature>
<feature type="transmembrane region" description="Helical" evidence="1">
    <location>
        <begin position="208"/>
        <end position="227"/>
    </location>
</feature>
<keyword evidence="4" id="KW-1185">Reference proteome</keyword>
<dbReference type="EMBL" id="CAMPGE010021589">
    <property type="protein sequence ID" value="CAI2379734.1"/>
    <property type="molecule type" value="Genomic_DNA"/>
</dbReference>
<evidence type="ECO:0000313" key="3">
    <source>
        <dbReference type="EMBL" id="CAI2379734.1"/>
    </source>
</evidence>
<dbReference type="Gene3D" id="1.20.5.110">
    <property type="match status" value="1"/>
</dbReference>
<keyword evidence="1" id="KW-0472">Membrane</keyword>
<keyword evidence="1" id="KW-1133">Transmembrane helix</keyword>
<evidence type="ECO:0000313" key="4">
    <source>
        <dbReference type="Proteomes" id="UP001295684"/>
    </source>
</evidence>
<dbReference type="InterPro" id="IPR000727">
    <property type="entry name" value="T_SNARE_dom"/>
</dbReference>
<sequence>MSYEDSFPVNLQQAESTLKLLKSLAVNKEDLFSKGKFTGKIDSMIETNKTKLDRLIVQLTTSSKSREFNDIEIESRKKKVREIKNQEQEIFRKLEHNLLIEMSQTDDLEENKVDSEGNIVPASQNSSSKRNKMLLKEQMKLLNKQDIHLDDLGKITGQMREDNKQINEELAIQHQLIKELDEQISKTTSSFKKADLKLRRLIQSSSKLCLWLIIIFELMLMFGILFML</sequence>
<name>A0AAD1XVN5_EUPCR</name>
<dbReference type="CDD" id="cd15841">
    <property type="entry name" value="SNARE_Qc"/>
    <property type="match status" value="1"/>
</dbReference>
<proteinExistence type="predicted"/>
<dbReference type="SUPFAM" id="SSF58038">
    <property type="entry name" value="SNARE fusion complex"/>
    <property type="match status" value="1"/>
</dbReference>
<dbReference type="AlphaFoldDB" id="A0AAD1XVN5"/>
<evidence type="ECO:0000259" key="2">
    <source>
        <dbReference type="PROSITE" id="PS50192"/>
    </source>
</evidence>
<keyword evidence="1" id="KW-0812">Transmembrane</keyword>
<accession>A0AAD1XVN5</accession>
<dbReference type="Proteomes" id="UP001295684">
    <property type="component" value="Unassembled WGS sequence"/>
</dbReference>
<dbReference type="PROSITE" id="PS50192">
    <property type="entry name" value="T_SNARE"/>
    <property type="match status" value="1"/>
</dbReference>
<protein>
    <recommendedName>
        <fullName evidence="2">t-SNARE coiled-coil homology domain-containing protein</fullName>
    </recommendedName>
</protein>
<organism evidence="3 4">
    <name type="scientific">Euplotes crassus</name>
    <dbReference type="NCBI Taxonomy" id="5936"/>
    <lineage>
        <taxon>Eukaryota</taxon>
        <taxon>Sar</taxon>
        <taxon>Alveolata</taxon>
        <taxon>Ciliophora</taxon>
        <taxon>Intramacronucleata</taxon>
        <taxon>Spirotrichea</taxon>
        <taxon>Hypotrichia</taxon>
        <taxon>Euplotida</taxon>
        <taxon>Euplotidae</taxon>
        <taxon>Moneuplotes</taxon>
    </lineage>
</organism>
<gene>
    <name evidence="3" type="ORF">ECRASSUSDP1_LOCUS21148</name>
</gene>
<comment type="caution">
    <text evidence="3">The sequence shown here is derived from an EMBL/GenBank/DDBJ whole genome shotgun (WGS) entry which is preliminary data.</text>
</comment>
<reference evidence="3" key="1">
    <citation type="submission" date="2023-07" db="EMBL/GenBank/DDBJ databases">
        <authorList>
            <consortium name="AG Swart"/>
            <person name="Singh M."/>
            <person name="Singh A."/>
            <person name="Seah K."/>
            <person name="Emmerich C."/>
        </authorList>
    </citation>
    <scope>NUCLEOTIDE SEQUENCE</scope>
    <source>
        <strain evidence="3">DP1</strain>
    </source>
</reference>
<evidence type="ECO:0000256" key="1">
    <source>
        <dbReference type="SAM" id="Phobius"/>
    </source>
</evidence>